<dbReference type="EMBL" id="JAQQPM010000008">
    <property type="protein sequence ID" value="KAK2074742.1"/>
    <property type="molecule type" value="Genomic_DNA"/>
</dbReference>
<dbReference type="Proteomes" id="UP001217918">
    <property type="component" value="Unassembled WGS sequence"/>
</dbReference>
<accession>A0AAD9IDG0</accession>
<proteinExistence type="predicted"/>
<reference evidence="1" key="1">
    <citation type="journal article" date="2023" name="Mol. Plant Microbe Interact.">
        <title>Elucidating the Obligate Nature and Biological Capacity of an Invasive Fungal Corn Pathogen.</title>
        <authorList>
            <person name="MacCready J.S."/>
            <person name="Roggenkamp E.M."/>
            <person name="Gdanetz K."/>
            <person name="Chilvers M.I."/>
        </authorList>
    </citation>
    <scope>NUCLEOTIDE SEQUENCE</scope>
    <source>
        <strain evidence="1">PM02</strain>
    </source>
</reference>
<keyword evidence="2" id="KW-1185">Reference proteome</keyword>
<name>A0AAD9IDG0_9PEZI</name>
<gene>
    <name evidence="1" type="ORF">P8C59_008925</name>
</gene>
<evidence type="ECO:0000313" key="1">
    <source>
        <dbReference type="EMBL" id="KAK2074742.1"/>
    </source>
</evidence>
<comment type="caution">
    <text evidence="1">The sequence shown here is derived from an EMBL/GenBank/DDBJ whole genome shotgun (WGS) entry which is preliminary data.</text>
</comment>
<protein>
    <submittedName>
        <fullName evidence="1">Uncharacterized protein</fullName>
    </submittedName>
</protein>
<organism evidence="1 2">
    <name type="scientific">Phyllachora maydis</name>
    <dbReference type="NCBI Taxonomy" id="1825666"/>
    <lineage>
        <taxon>Eukaryota</taxon>
        <taxon>Fungi</taxon>
        <taxon>Dikarya</taxon>
        <taxon>Ascomycota</taxon>
        <taxon>Pezizomycotina</taxon>
        <taxon>Sordariomycetes</taxon>
        <taxon>Sordariomycetidae</taxon>
        <taxon>Phyllachorales</taxon>
        <taxon>Phyllachoraceae</taxon>
        <taxon>Phyllachora</taxon>
    </lineage>
</organism>
<sequence>MGRNPQLAIKDANVNNPSGGSSGLPCLMIHVDQSATERVLLDLQDFMSFQPDSGGTPSHFVQLVSSRHLLQFVYVEEGRECCLEVFVKDAQEYGSLVVLLEDLGVQIYHMESIAGSLWAYNPEFTRAAAVHDTATPIGGSDAATVDSRDSWPVHS</sequence>
<dbReference type="AlphaFoldDB" id="A0AAD9IDG0"/>
<evidence type="ECO:0000313" key="2">
    <source>
        <dbReference type="Proteomes" id="UP001217918"/>
    </source>
</evidence>